<feature type="transmembrane region" description="Helical" evidence="2">
    <location>
        <begin position="60"/>
        <end position="91"/>
    </location>
</feature>
<accession>A0A0A1MXM9</accession>
<dbReference type="Proteomes" id="UP000040453">
    <property type="component" value="Unassembled WGS sequence"/>
</dbReference>
<proteinExistence type="predicted"/>
<sequence length="122" mass="13650">MNDNDKDKRIQDMPNHGQRPQHEHTNEQLDSKRMEEFSTELTDANLLEFEDEKSFNPGTIYGWGSIILAIISFFTWPVILGAASIVFGFVARSRGTNILGIIGIIAGALSLISAFFIIPFFS</sequence>
<protein>
    <recommendedName>
        <fullName evidence="5">DUF4190 domain-containing protein</fullName>
    </recommendedName>
</protein>
<feature type="region of interest" description="Disordered" evidence="1">
    <location>
        <begin position="1"/>
        <end position="32"/>
    </location>
</feature>
<keyword evidence="2" id="KW-0812">Transmembrane</keyword>
<evidence type="ECO:0000256" key="1">
    <source>
        <dbReference type="SAM" id="MobiDB-lite"/>
    </source>
</evidence>
<evidence type="ECO:0008006" key="5">
    <source>
        <dbReference type="Google" id="ProtNLM"/>
    </source>
</evidence>
<gene>
    <name evidence="3" type="ORF">BN997_04099</name>
</gene>
<dbReference type="OrthoDB" id="2943217at2"/>
<dbReference type="RefSeq" id="WP_052485089.1">
    <property type="nucleotide sequence ID" value="NZ_CAXOIH010000001.1"/>
</dbReference>
<feature type="transmembrane region" description="Helical" evidence="2">
    <location>
        <begin position="98"/>
        <end position="121"/>
    </location>
</feature>
<evidence type="ECO:0000313" key="3">
    <source>
        <dbReference type="EMBL" id="CEI84157.1"/>
    </source>
</evidence>
<evidence type="ECO:0000256" key="2">
    <source>
        <dbReference type="SAM" id="Phobius"/>
    </source>
</evidence>
<feature type="compositionally biased region" description="Basic and acidic residues" evidence="1">
    <location>
        <begin position="20"/>
        <end position="32"/>
    </location>
</feature>
<dbReference type="EMBL" id="CDGG01000001">
    <property type="protein sequence ID" value="CEI84157.1"/>
    <property type="molecule type" value="Genomic_DNA"/>
</dbReference>
<dbReference type="AlphaFoldDB" id="A0A0A1MXM9"/>
<keyword evidence="2" id="KW-1133">Transmembrane helix</keyword>
<evidence type="ECO:0000313" key="4">
    <source>
        <dbReference type="Proteomes" id="UP000040453"/>
    </source>
</evidence>
<keyword evidence="4" id="KW-1185">Reference proteome</keyword>
<reference evidence="3 4" key="1">
    <citation type="submission" date="2014-11" db="EMBL/GenBank/DDBJ databases">
        <authorList>
            <person name="Urmite Genomes Urmite Genomes"/>
        </authorList>
    </citation>
    <scope>NUCLEOTIDE SEQUENCE [LARGE SCALE GENOMIC DNA]</scope>
    <source>
        <strain evidence="3 4">Oc5</strain>
    </source>
</reference>
<feature type="compositionally biased region" description="Basic and acidic residues" evidence="1">
    <location>
        <begin position="1"/>
        <end position="11"/>
    </location>
</feature>
<keyword evidence="2" id="KW-0472">Membrane</keyword>
<dbReference type="STRING" id="545501.BN997_04099"/>
<organism evidence="3 4">
    <name type="scientific">Oceanobacillus oncorhynchi</name>
    <dbReference type="NCBI Taxonomy" id="545501"/>
    <lineage>
        <taxon>Bacteria</taxon>
        <taxon>Bacillati</taxon>
        <taxon>Bacillota</taxon>
        <taxon>Bacilli</taxon>
        <taxon>Bacillales</taxon>
        <taxon>Bacillaceae</taxon>
        <taxon>Oceanobacillus</taxon>
    </lineage>
</organism>
<name>A0A0A1MXM9_9BACI</name>